<accession>A0ABV2NVF3</accession>
<feature type="chain" id="PRO_5046514494" evidence="8">
    <location>
        <begin position="35"/>
        <end position="376"/>
    </location>
</feature>
<name>A0ABV2NVF3_9CORY</name>
<keyword evidence="3" id="KW-0858">Xylan degradation</keyword>
<evidence type="ECO:0000256" key="7">
    <source>
        <dbReference type="ARBA" id="ARBA00023326"/>
    </source>
</evidence>
<feature type="signal peptide" evidence="8">
    <location>
        <begin position="1"/>
        <end position="34"/>
    </location>
</feature>
<organism evidence="9 10">
    <name type="scientific">Corynebacterium mucifaciens</name>
    <dbReference type="NCBI Taxonomy" id="57171"/>
    <lineage>
        <taxon>Bacteria</taxon>
        <taxon>Bacillati</taxon>
        <taxon>Actinomycetota</taxon>
        <taxon>Actinomycetes</taxon>
        <taxon>Mycobacteriales</taxon>
        <taxon>Corynebacteriaceae</taxon>
        <taxon>Corynebacterium</taxon>
    </lineage>
</organism>
<comment type="subcellular location">
    <subcellularLocation>
        <location evidence="1">Secreted</location>
    </subcellularLocation>
</comment>
<evidence type="ECO:0000256" key="4">
    <source>
        <dbReference type="ARBA" id="ARBA00022729"/>
    </source>
</evidence>
<evidence type="ECO:0000256" key="3">
    <source>
        <dbReference type="ARBA" id="ARBA00022651"/>
    </source>
</evidence>
<gene>
    <name evidence="9" type="ORF">JOF50_000376</name>
</gene>
<evidence type="ECO:0000256" key="8">
    <source>
        <dbReference type="SAM" id="SignalP"/>
    </source>
</evidence>
<evidence type="ECO:0000256" key="6">
    <source>
        <dbReference type="ARBA" id="ARBA00023277"/>
    </source>
</evidence>
<keyword evidence="5" id="KW-0378">Hydrolase</keyword>
<keyword evidence="4 8" id="KW-0732">Signal</keyword>
<dbReference type="Pfam" id="PF10503">
    <property type="entry name" value="Esterase_PHB"/>
    <property type="match status" value="1"/>
</dbReference>
<keyword evidence="2" id="KW-0964">Secreted</keyword>
<dbReference type="PANTHER" id="PTHR38050">
    <property type="match status" value="1"/>
</dbReference>
<dbReference type="Proteomes" id="UP001549139">
    <property type="component" value="Unassembled WGS sequence"/>
</dbReference>
<evidence type="ECO:0000313" key="10">
    <source>
        <dbReference type="Proteomes" id="UP001549139"/>
    </source>
</evidence>
<keyword evidence="7" id="KW-0624">Polysaccharide degradation</keyword>
<comment type="caution">
    <text evidence="9">The sequence shown here is derived from an EMBL/GenBank/DDBJ whole genome shotgun (WGS) entry which is preliminary data.</text>
</comment>
<evidence type="ECO:0000313" key="9">
    <source>
        <dbReference type="EMBL" id="MET3943577.1"/>
    </source>
</evidence>
<reference evidence="9 10" key="1">
    <citation type="submission" date="2024-06" db="EMBL/GenBank/DDBJ databases">
        <title>Sequencing the genomes of 1000 actinobacteria strains.</title>
        <authorList>
            <person name="Klenk H.-P."/>
        </authorList>
    </citation>
    <scope>NUCLEOTIDE SEQUENCE [LARGE SCALE GENOMIC DNA]</scope>
    <source>
        <strain evidence="9 10">DSM 44265</strain>
    </source>
</reference>
<dbReference type="InterPro" id="IPR010126">
    <property type="entry name" value="Esterase_phb"/>
</dbReference>
<dbReference type="PANTHER" id="PTHR38050:SF2">
    <property type="entry name" value="FERULOYL ESTERASE C-RELATED"/>
    <property type="match status" value="1"/>
</dbReference>
<dbReference type="InterPro" id="IPR029058">
    <property type="entry name" value="AB_hydrolase_fold"/>
</dbReference>
<dbReference type="SUPFAM" id="SSF53474">
    <property type="entry name" value="alpha/beta-Hydrolases"/>
    <property type="match status" value="1"/>
</dbReference>
<protein>
    <submittedName>
        <fullName evidence="9">Polyhydroxybutyrate depolymerase</fullName>
    </submittedName>
</protein>
<dbReference type="InterPro" id="IPR043595">
    <property type="entry name" value="FaeB/C/D"/>
</dbReference>
<sequence>MGTFIVACVKIVKTIAGGLAALLVAGGVAAPAQAGAQDLSSQIPGQVTGQVNTAIDNANRTVSDATKQANAEWNKFVDMANQSLPSGSSLPRNPVQAPQIPRLPAPAPVPAPAVPRSWAPQAPAPVANGTNGEIRAAGRSYLIWVPRNYNPANPSPVMVGYSAYQDSTENFRNYSRLRESSVGRNAIIVYPRAIGASWEGSPTASTGPGQDIAFVRAMINDVQRYYNIDRRRIYATGMSTGGGMAAVSACHMADLFAGVAGVSGAYYAPVNQGCQNLPIAFMALHGMNDTLTPYYGTTRRGVRVMPVPELFTSYSARNGCGPGLDRAPVGNNATRVSARGCSKGVEVIQVHGSNHFWWYSPSAADEMWAFLSRHSK</sequence>
<evidence type="ECO:0000256" key="2">
    <source>
        <dbReference type="ARBA" id="ARBA00022525"/>
    </source>
</evidence>
<evidence type="ECO:0000256" key="1">
    <source>
        <dbReference type="ARBA" id="ARBA00004613"/>
    </source>
</evidence>
<keyword evidence="6" id="KW-0119">Carbohydrate metabolism</keyword>
<keyword evidence="10" id="KW-1185">Reference proteome</keyword>
<evidence type="ECO:0000256" key="5">
    <source>
        <dbReference type="ARBA" id="ARBA00022801"/>
    </source>
</evidence>
<dbReference type="EMBL" id="JBEPNZ010000001">
    <property type="protein sequence ID" value="MET3943577.1"/>
    <property type="molecule type" value="Genomic_DNA"/>
</dbReference>
<proteinExistence type="predicted"/>
<dbReference type="Gene3D" id="3.40.50.1820">
    <property type="entry name" value="alpha/beta hydrolase"/>
    <property type="match status" value="1"/>
</dbReference>